<dbReference type="InterPro" id="IPR027470">
    <property type="entry name" value="Cation_efflux_CTD"/>
</dbReference>
<dbReference type="Gene3D" id="3.30.70.1350">
    <property type="entry name" value="Cation efflux protein, cytoplasmic domain"/>
    <property type="match status" value="1"/>
</dbReference>
<dbReference type="Pfam" id="PF01545">
    <property type="entry name" value="Cation_efflux"/>
    <property type="match status" value="1"/>
</dbReference>
<dbReference type="FunFam" id="1.20.1510.10:FF:000006">
    <property type="entry name" value="Divalent cation efflux transporter"/>
    <property type="match status" value="1"/>
</dbReference>
<protein>
    <submittedName>
        <fullName evidence="11">Cation transporter</fullName>
    </submittedName>
</protein>
<evidence type="ECO:0000256" key="4">
    <source>
        <dbReference type="ARBA" id="ARBA00022692"/>
    </source>
</evidence>
<feature type="domain" description="Cation efflux protein cytoplasmic" evidence="9">
    <location>
        <begin position="219"/>
        <end position="296"/>
    </location>
</feature>
<evidence type="ECO:0000256" key="2">
    <source>
        <dbReference type="ARBA" id="ARBA00008114"/>
    </source>
</evidence>
<evidence type="ECO:0000259" key="8">
    <source>
        <dbReference type="Pfam" id="PF01545"/>
    </source>
</evidence>
<feature type="domain" description="Cation efflux protein transmembrane" evidence="8">
    <location>
        <begin position="17"/>
        <end position="215"/>
    </location>
</feature>
<dbReference type="RefSeq" id="WP_115498995.1">
    <property type="nucleotide sequence ID" value="NZ_JACRTI010000012.1"/>
</dbReference>
<name>A0A3D8HFS5_9BACT</name>
<keyword evidence="4 7" id="KW-0812">Transmembrane</keyword>
<reference evidence="11 12" key="1">
    <citation type="submission" date="2018-07" db="EMBL/GenBank/DDBJ databases">
        <title>Parabacteroides acidifaciens nov. sp., isolated from human feces.</title>
        <authorList>
            <person name="Wang Y.J."/>
        </authorList>
    </citation>
    <scope>NUCLEOTIDE SEQUENCE [LARGE SCALE GENOMIC DNA]</scope>
    <source>
        <strain evidence="11 12">426-9</strain>
    </source>
</reference>
<keyword evidence="3" id="KW-0813">Transport</keyword>
<comment type="subcellular location">
    <subcellularLocation>
        <location evidence="1">Membrane</location>
        <topology evidence="1">Multi-pass membrane protein</topology>
    </subcellularLocation>
</comment>
<evidence type="ECO:0000313" key="12">
    <source>
        <dbReference type="Proteomes" id="UP000256321"/>
    </source>
</evidence>
<gene>
    <name evidence="11" type="ORF">DWU89_07345</name>
    <name evidence="10" type="ORF">H8784_07185</name>
</gene>
<sequence length="298" mass="32583">MKAHTRKKKIMAVTLTGSVANFLLLVFKFVAGVLGHSSAMIADAVHSLSDFVTDVIVLLFINISSKPKDEGHDYGHGKYETLATSVIGIVLMCVGVGLFWEGANKIYGFYFMDEPLESPGKIALLAAVVSIMIKEALFRLTLSVGRRENSQAVIANAWHHRSDAFSSIGTALGIGGAILLGDNWRVLDPIAAVIVSILIVKVAFQLVLPAINDLLEKSLPKEVEDEILSVINETPDVKNPHNLCTRRIGNDFAIEVHIRVDGQTTVSHAHELTKEIERKLRLKYGPATHIVLHVEPVK</sequence>
<dbReference type="InterPro" id="IPR027469">
    <property type="entry name" value="Cation_efflux_TMD_sf"/>
</dbReference>
<dbReference type="EMBL" id="JACRTI010000012">
    <property type="protein sequence ID" value="MBC8601505.1"/>
    <property type="molecule type" value="Genomic_DNA"/>
</dbReference>
<comment type="caution">
    <text evidence="11">The sequence shown here is derived from an EMBL/GenBank/DDBJ whole genome shotgun (WGS) entry which is preliminary data.</text>
</comment>
<dbReference type="InterPro" id="IPR002524">
    <property type="entry name" value="Cation_efflux"/>
</dbReference>
<evidence type="ECO:0000313" key="10">
    <source>
        <dbReference type="EMBL" id="MBC8601505.1"/>
    </source>
</evidence>
<evidence type="ECO:0000256" key="7">
    <source>
        <dbReference type="SAM" id="Phobius"/>
    </source>
</evidence>
<proteinExistence type="inferred from homology"/>
<dbReference type="SUPFAM" id="SSF161111">
    <property type="entry name" value="Cation efflux protein transmembrane domain-like"/>
    <property type="match status" value="1"/>
</dbReference>
<dbReference type="InterPro" id="IPR058533">
    <property type="entry name" value="Cation_efflux_TM"/>
</dbReference>
<evidence type="ECO:0000256" key="5">
    <source>
        <dbReference type="ARBA" id="ARBA00022989"/>
    </source>
</evidence>
<dbReference type="Pfam" id="PF16916">
    <property type="entry name" value="ZT_dimer"/>
    <property type="match status" value="1"/>
</dbReference>
<dbReference type="InterPro" id="IPR050291">
    <property type="entry name" value="CDF_Transporter"/>
</dbReference>
<dbReference type="SUPFAM" id="SSF160240">
    <property type="entry name" value="Cation efflux protein cytoplasmic domain-like"/>
    <property type="match status" value="1"/>
</dbReference>
<dbReference type="Gene3D" id="1.20.1510.10">
    <property type="entry name" value="Cation efflux protein transmembrane domain"/>
    <property type="match status" value="1"/>
</dbReference>
<feature type="transmembrane region" description="Helical" evidence="7">
    <location>
        <begin position="190"/>
        <end position="211"/>
    </location>
</feature>
<keyword evidence="13" id="KW-1185">Reference proteome</keyword>
<dbReference type="GO" id="GO:0016020">
    <property type="term" value="C:membrane"/>
    <property type="evidence" value="ECO:0007669"/>
    <property type="project" value="UniProtKB-SubCell"/>
</dbReference>
<feature type="transmembrane region" description="Helical" evidence="7">
    <location>
        <begin position="12"/>
        <end position="34"/>
    </location>
</feature>
<keyword evidence="6 7" id="KW-0472">Membrane</keyword>
<dbReference type="AlphaFoldDB" id="A0A3D8HFS5"/>
<dbReference type="InterPro" id="IPR036837">
    <property type="entry name" value="Cation_efflux_CTD_sf"/>
</dbReference>
<evidence type="ECO:0000313" key="13">
    <source>
        <dbReference type="Proteomes" id="UP000629596"/>
    </source>
</evidence>
<dbReference type="PANTHER" id="PTHR43840">
    <property type="entry name" value="MITOCHONDRIAL METAL TRANSPORTER 1-RELATED"/>
    <property type="match status" value="1"/>
</dbReference>
<dbReference type="EMBL" id="QREV01000012">
    <property type="protein sequence ID" value="RDU49825.1"/>
    <property type="molecule type" value="Genomic_DNA"/>
</dbReference>
<feature type="transmembrane region" description="Helical" evidence="7">
    <location>
        <begin position="163"/>
        <end position="184"/>
    </location>
</feature>
<evidence type="ECO:0000259" key="9">
    <source>
        <dbReference type="Pfam" id="PF16916"/>
    </source>
</evidence>
<dbReference type="NCBIfam" id="TIGR01297">
    <property type="entry name" value="CDF"/>
    <property type="match status" value="1"/>
</dbReference>
<evidence type="ECO:0000256" key="3">
    <source>
        <dbReference type="ARBA" id="ARBA00022448"/>
    </source>
</evidence>
<comment type="similarity">
    <text evidence="2">Belongs to the cation diffusion facilitator (CDF) transporter (TC 2.A.4) family.</text>
</comment>
<dbReference type="Proteomes" id="UP000629596">
    <property type="component" value="Unassembled WGS sequence"/>
</dbReference>
<keyword evidence="5 7" id="KW-1133">Transmembrane helix</keyword>
<organism evidence="11 12">
    <name type="scientific">Parabacteroides acidifaciens</name>
    <dbReference type="NCBI Taxonomy" id="2290935"/>
    <lineage>
        <taxon>Bacteria</taxon>
        <taxon>Pseudomonadati</taxon>
        <taxon>Bacteroidota</taxon>
        <taxon>Bacteroidia</taxon>
        <taxon>Bacteroidales</taxon>
        <taxon>Tannerellaceae</taxon>
        <taxon>Parabacteroides</taxon>
    </lineage>
</organism>
<feature type="transmembrane region" description="Helical" evidence="7">
    <location>
        <begin position="82"/>
        <end position="102"/>
    </location>
</feature>
<evidence type="ECO:0000256" key="6">
    <source>
        <dbReference type="ARBA" id="ARBA00023136"/>
    </source>
</evidence>
<evidence type="ECO:0000256" key="1">
    <source>
        <dbReference type="ARBA" id="ARBA00004141"/>
    </source>
</evidence>
<dbReference type="Proteomes" id="UP000256321">
    <property type="component" value="Unassembled WGS sequence"/>
</dbReference>
<accession>A0A3D8HFS5</accession>
<dbReference type="GO" id="GO:0008324">
    <property type="term" value="F:monoatomic cation transmembrane transporter activity"/>
    <property type="evidence" value="ECO:0007669"/>
    <property type="project" value="InterPro"/>
</dbReference>
<dbReference type="PANTHER" id="PTHR43840:SF15">
    <property type="entry name" value="MITOCHONDRIAL METAL TRANSPORTER 1-RELATED"/>
    <property type="match status" value="1"/>
</dbReference>
<evidence type="ECO:0000313" key="11">
    <source>
        <dbReference type="EMBL" id="RDU49825.1"/>
    </source>
</evidence>
<reference evidence="10 13" key="2">
    <citation type="submission" date="2020-08" db="EMBL/GenBank/DDBJ databases">
        <title>Genome public.</title>
        <authorList>
            <person name="Liu C."/>
            <person name="Sun Q."/>
        </authorList>
    </citation>
    <scope>NUCLEOTIDE SEQUENCE [LARGE SCALE GENOMIC DNA]</scope>
    <source>
        <strain evidence="10 13">426_9</strain>
    </source>
</reference>